<dbReference type="EMBL" id="GBXM01072584">
    <property type="protein sequence ID" value="JAH35993.1"/>
    <property type="molecule type" value="Transcribed_RNA"/>
</dbReference>
<dbReference type="AlphaFoldDB" id="A0A0E9S630"/>
<evidence type="ECO:0000313" key="1">
    <source>
        <dbReference type="EMBL" id="JAH35993.1"/>
    </source>
</evidence>
<reference evidence="1" key="2">
    <citation type="journal article" date="2015" name="Fish Shellfish Immunol.">
        <title>Early steps in the European eel (Anguilla anguilla)-Vibrio vulnificus interaction in the gills: Role of the RtxA13 toxin.</title>
        <authorList>
            <person name="Callol A."/>
            <person name="Pajuelo D."/>
            <person name="Ebbesson L."/>
            <person name="Teles M."/>
            <person name="MacKenzie S."/>
            <person name="Amaro C."/>
        </authorList>
    </citation>
    <scope>NUCLEOTIDE SEQUENCE</scope>
</reference>
<name>A0A0E9S630_ANGAN</name>
<reference evidence="1" key="1">
    <citation type="submission" date="2014-11" db="EMBL/GenBank/DDBJ databases">
        <authorList>
            <person name="Amaro Gonzalez C."/>
        </authorList>
    </citation>
    <scope>NUCLEOTIDE SEQUENCE</scope>
</reference>
<sequence length="74" mass="8626">MCEYQNVSENVLCTFTLLSIQMAATVTEVKIYSAVYKYLNNDTVFVVFALYFSALKPCQLYFEVICIHIEPFYM</sequence>
<organism evidence="1">
    <name type="scientific">Anguilla anguilla</name>
    <name type="common">European freshwater eel</name>
    <name type="synonym">Muraena anguilla</name>
    <dbReference type="NCBI Taxonomy" id="7936"/>
    <lineage>
        <taxon>Eukaryota</taxon>
        <taxon>Metazoa</taxon>
        <taxon>Chordata</taxon>
        <taxon>Craniata</taxon>
        <taxon>Vertebrata</taxon>
        <taxon>Euteleostomi</taxon>
        <taxon>Actinopterygii</taxon>
        <taxon>Neopterygii</taxon>
        <taxon>Teleostei</taxon>
        <taxon>Anguilliformes</taxon>
        <taxon>Anguillidae</taxon>
        <taxon>Anguilla</taxon>
    </lineage>
</organism>
<proteinExistence type="predicted"/>
<protein>
    <submittedName>
        <fullName evidence="1">Uncharacterized protein</fullName>
    </submittedName>
</protein>
<accession>A0A0E9S630</accession>